<gene>
    <name evidence="1" type="ORF">IDJ76_05555</name>
</gene>
<evidence type="ECO:0000313" key="1">
    <source>
        <dbReference type="EMBL" id="MBD1392555.1"/>
    </source>
</evidence>
<dbReference type="EMBL" id="JACWMX010000002">
    <property type="protein sequence ID" value="MBD1392555.1"/>
    <property type="molecule type" value="Genomic_DNA"/>
</dbReference>
<dbReference type="AlphaFoldDB" id="A0A926NQ09"/>
<protein>
    <submittedName>
        <fullName evidence="1">Uncharacterized protein</fullName>
    </submittedName>
</protein>
<keyword evidence="2" id="KW-1185">Reference proteome</keyword>
<reference evidence="1" key="1">
    <citation type="submission" date="2020-09" db="EMBL/GenBank/DDBJ databases">
        <title>Novel species of Mucilaginibacter isolated from a glacier on the Tibetan Plateau.</title>
        <authorList>
            <person name="Liu Q."/>
            <person name="Xin Y.-H."/>
        </authorList>
    </citation>
    <scope>NUCLEOTIDE SEQUENCE</scope>
    <source>
        <strain evidence="1">ZB1P21</strain>
    </source>
</reference>
<evidence type="ECO:0000313" key="2">
    <source>
        <dbReference type="Proteomes" id="UP000619078"/>
    </source>
</evidence>
<dbReference type="Proteomes" id="UP000619078">
    <property type="component" value="Unassembled WGS sequence"/>
</dbReference>
<sequence>MTELEQLTSIFFSHDYFTDFKFNGMVTKPTAETTTRMVEQGLLIKPVANGIILFSENLKDAVRTELDFELVLNDPAFFNYSLITRSALDGKLLRFSNYSTQENNLALTETVRRALTTDFSVNALPSVADNKHLFGMINLKIVQGMPAKYNITFHAKATFWHYHIISKDLKPFMECSVINTATGEVFDGPHSEKLANGEDALVFKSPKPIVLSNRKSSHYQLVTGYDKINGNHKKVLATLPIANIIQTVAGSPDNVSEIFINY</sequence>
<comment type="caution">
    <text evidence="1">The sequence shown here is derived from an EMBL/GenBank/DDBJ whole genome shotgun (WGS) entry which is preliminary data.</text>
</comment>
<proteinExistence type="predicted"/>
<organism evidence="1 2">
    <name type="scientific">Mucilaginibacter glaciei</name>
    <dbReference type="NCBI Taxonomy" id="2772109"/>
    <lineage>
        <taxon>Bacteria</taxon>
        <taxon>Pseudomonadati</taxon>
        <taxon>Bacteroidota</taxon>
        <taxon>Sphingobacteriia</taxon>
        <taxon>Sphingobacteriales</taxon>
        <taxon>Sphingobacteriaceae</taxon>
        <taxon>Mucilaginibacter</taxon>
    </lineage>
</organism>
<name>A0A926NQ09_9SPHI</name>
<dbReference type="RefSeq" id="WP_191161610.1">
    <property type="nucleotide sequence ID" value="NZ_JACWMX010000002.1"/>
</dbReference>
<accession>A0A926NQ09</accession>